<evidence type="ECO:0000313" key="2">
    <source>
        <dbReference type="Proteomes" id="UP001174932"/>
    </source>
</evidence>
<dbReference type="Proteomes" id="UP001174932">
    <property type="component" value="Unassembled WGS sequence"/>
</dbReference>
<keyword evidence="2" id="KW-1185">Reference proteome</keyword>
<organism evidence="1 2">
    <name type="scientific">Rhizobium alvei</name>
    <dbReference type="NCBI Taxonomy" id="1132659"/>
    <lineage>
        <taxon>Bacteria</taxon>
        <taxon>Pseudomonadati</taxon>
        <taxon>Pseudomonadota</taxon>
        <taxon>Alphaproteobacteria</taxon>
        <taxon>Hyphomicrobiales</taxon>
        <taxon>Rhizobiaceae</taxon>
        <taxon>Rhizobium/Agrobacterium group</taxon>
        <taxon>Rhizobium</taxon>
    </lineage>
</organism>
<reference evidence="1" key="2">
    <citation type="submission" date="2023-07" db="EMBL/GenBank/DDBJ databases">
        <authorList>
            <person name="Shen H."/>
        </authorList>
    </citation>
    <scope>NUCLEOTIDE SEQUENCE</scope>
    <source>
        <strain evidence="1">TNR-22</strain>
    </source>
</reference>
<name>A0ABT8YF18_9HYPH</name>
<evidence type="ECO:0000313" key="1">
    <source>
        <dbReference type="EMBL" id="MDO6962315.1"/>
    </source>
</evidence>
<dbReference type="RefSeq" id="WP_304374768.1">
    <property type="nucleotide sequence ID" value="NZ_JAUOZU010000001.1"/>
</dbReference>
<protein>
    <submittedName>
        <fullName evidence="1">Uncharacterized protein</fullName>
    </submittedName>
</protein>
<accession>A0ABT8YF18</accession>
<reference evidence="1" key="1">
    <citation type="journal article" date="2015" name="Int. J. Syst. Evol. Microbiol.">
        <title>Rhizobium alvei sp. nov., isolated from a freshwater river.</title>
        <authorList>
            <person name="Sheu S.Y."/>
            <person name="Huang H.W."/>
            <person name="Young C.C."/>
            <person name="Chen W.M."/>
        </authorList>
    </citation>
    <scope>NUCLEOTIDE SEQUENCE</scope>
    <source>
        <strain evidence="1">TNR-22</strain>
    </source>
</reference>
<comment type="caution">
    <text evidence="1">The sequence shown here is derived from an EMBL/GenBank/DDBJ whole genome shotgun (WGS) entry which is preliminary data.</text>
</comment>
<proteinExistence type="predicted"/>
<sequence length="126" mass="13511">MAVEDIDEFGEVHLRSGQAVDLVDDDDVDPPFADMLEQALDGRPLQRAAGDAAIVVEIRDQTLSEARLRGDEGGAGFALGVERVKTLIKPLLARFAGVDGAAQSACCRFFGRRVKLIPVCFQIPSG</sequence>
<dbReference type="EMBL" id="JAUOZU010000001">
    <property type="protein sequence ID" value="MDO6962315.1"/>
    <property type="molecule type" value="Genomic_DNA"/>
</dbReference>
<gene>
    <name evidence="1" type="ORF">Q4481_00005</name>
</gene>